<accession>A0A937CM31</accession>
<organism evidence="4 5">
    <name type="scientific">Rhizobium setariae</name>
    <dbReference type="NCBI Taxonomy" id="2801340"/>
    <lineage>
        <taxon>Bacteria</taxon>
        <taxon>Pseudomonadati</taxon>
        <taxon>Pseudomonadota</taxon>
        <taxon>Alphaproteobacteria</taxon>
        <taxon>Hyphomicrobiales</taxon>
        <taxon>Rhizobiaceae</taxon>
        <taxon>Rhizobium/Agrobacterium group</taxon>
        <taxon>Rhizobium</taxon>
    </lineage>
</organism>
<comment type="function">
    <text evidence="2">Catalyzes the specific phosphorylation of 1,6-anhydro-N-acetylmuramic acid (anhMurNAc) with the simultaneous cleavage of the 1,6-anhydro ring, generating MurNAc-6-P. Is required for the utilization of anhMurNAc either imported from the medium or derived from its own cell wall murein, and thus plays a role in cell wall recycling.</text>
</comment>
<evidence type="ECO:0000259" key="3">
    <source>
        <dbReference type="PROSITE" id="PS51186"/>
    </source>
</evidence>
<feature type="domain" description="N-acetyltransferase" evidence="3">
    <location>
        <begin position="379"/>
        <end position="538"/>
    </location>
</feature>
<evidence type="ECO:0000256" key="1">
    <source>
        <dbReference type="ARBA" id="ARBA00023277"/>
    </source>
</evidence>
<evidence type="ECO:0000256" key="2">
    <source>
        <dbReference type="HAMAP-Rule" id="MF_01270"/>
    </source>
</evidence>
<dbReference type="InterPro" id="IPR016181">
    <property type="entry name" value="Acyl_CoA_acyltransferase"/>
</dbReference>
<comment type="pathway">
    <text evidence="2">Amino-sugar metabolism; 1,6-anhydro-N-acetylmuramate degradation.</text>
</comment>
<dbReference type="GO" id="GO:0016773">
    <property type="term" value="F:phosphotransferase activity, alcohol group as acceptor"/>
    <property type="evidence" value="ECO:0007669"/>
    <property type="project" value="UniProtKB-UniRule"/>
</dbReference>
<comment type="similarity">
    <text evidence="2">Belongs to the anhydro-N-acetylmuramic acid kinase family.</text>
</comment>
<dbReference type="EC" id="2.7.1.170" evidence="2"/>
<dbReference type="GO" id="GO:0016301">
    <property type="term" value="F:kinase activity"/>
    <property type="evidence" value="ECO:0007669"/>
    <property type="project" value="UniProtKB-KW"/>
</dbReference>
<dbReference type="GO" id="GO:0097175">
    <property type="term" value="P:1,6-anhydro-N-acetyl-beta-muramic acid catabolic process"/>
    <property type="evidence" value="ECO:0007669"/>
    <property type="project" value="UniProtKB-UniRule"/>
</dbReference>
<dbReference type="PANTHER" id="PTHR30605">
    <property type="entry name" value="ANHYDRO-N-ACETYLMURAMIC ACID KINASE"/>
    <property type="match status" value="1"/>
</dbReference>
<dbReference type="AlphaFoldDB" id="A0A937CM31"/>
<protein>
    <recommendedName>
        <fullName evidence="2">Anhydro-N-acetylmuramic acid kinase</fullName>
        <ecNumber evidence="2">2.7.1.170</ecNumber>
    </recommendedName>
    <alternativeName>
        <fullName evidence="2">AnhMurNAc kinase</fullName>
    </alternativeName>
</protein>
<gene>
    <name evidence="2" type="primary">anmK</name>
    <name evidence="4" type="ORF">JJB09_17570</name>
</gene>
<dbReference type="InterPro" id="IPR043129">
    <property type="entry name" value="ATPase_NBD"/>
</dbReference>
<dbReference type="Pfam" id="PF13302">
    <property type="entry name" value="Acetyltransf_3"/>
    <property type="match status" value="1"/>
</dbReference>
<dbReference type="PANTHER" id="PTHR30605:SF0">
    <property type="entry name" value="ANHYDRO-N-ACETYLMURAMIC ACID KINASE"/>
    <property type="match status" value="1"/>
</dbReference>
<dbReference type="SUPFAM" id="SSF55729">
    <property type="entry name" value="Acyl-CoA N-acyltransferases (Nat)"/>
    <property type="match status" value="1"/>
</dbReference>
<comment type="pathway">
    <text evidence="2">Cell wall biogenesis; peptidoglycan recycling.</text>
</comment>
<dbReference type="GO" id="GO:0009254">
    <property type="term" value="P:peptidoglycan turnover"/>
    <property type="evidence" value="ECO:0007669"/>
    <property type="project" value="UniProtKB-UniRule"/>
</dbReference>
<keyword evidence="2" id="KW-0547">Nucleotide-binding</keyword>
<dbReference type="NCBIfam" id="NF007141">
    <property type="entry name" value="PRK09585.1-5"/>
    <property type="match status" value="1"/>
</dbReference>
<dbReference type="InterPro" id="IPR000182">
    <property type="entry name" value="GNAT_dom"/>
</dbReference>
<keyword evidence="1 2" id="KW-0119">Carbohydrate metabolism</keyword>
<sequence length="539" mass="58104">MPDLKTAIGLMSGTSMDGIDVALVRTDGEAIVERGPALGLAYPPDFRKRLAQTLEIAKSIKHRDERPEDMRQIEQELTLRHAEAVRAFLGRFKIPSQDVDFIGFHGQTVLHRPHQALTVQIGDGPLLATETGISVVYDMRANDMVHGGQGAPLVPVYHAALAAGIEGYGGKPVMFVNIGGISNLTFIGSDGAIVAFDSGPGNTLIDQWVEDQAGVPYDQGGAIASEGVVIGGLAERYLANLFFTSERRMSLDRNDFRPPEASEAGLHDGARTLAYVTAAAISMSTRHLPEVPVLVIVCGGGRLNRVIMSDLQALFAGASVAPAEDFGFNGDSMEAEAWAYLAVRSAKGLPLTFPGTTGVKKPVTGGVIVGPVFLDTERLILTHWQPGDAVLVKALHSQLESVRYLADGQPWTLERAEERMASWIAEFKRDGIGMLKLVAKDEGRFIGRAGIHYHRAADVYGLSFSILPEEAGKGYATEIGRALMAWFATSRPTGTLRAASDVNNLASLRVLEKMGMQEFELENNASMGDNVFFEMRAGE</sequence>
<reference evidence="4" key="1">
    <citation type="submission" date="2021-01" db="EMBL/GenBank/DDBJ databases">
        <title>Rhizobium sp. strain KVB221 16S ribosomal RNA gene Genome sequencing and assembly.</title>
        <authorList>
            <person name="Kang M."/>
        </authorList>
    </citation>
    <scope>NUCLEOTIDE SEQUENCE</scope>
    <source>
        <strain evidence="4">KVB221</strain>
    </source>
</reference>
<keyword evidence="2 4" id="KW-0418">Kinase</keyword>
<dbReference type="Gene3D" id="3.40.630.30">
    <property type="match status" value="1"/>
</dbReference>
<dbReference type="Proteomes" id="UP000633219">
    <property type="component" value="Unassembled WGS sequence"/>
</dbReference>
<keyword evidence="2" id="KW-0067">ATP-binding</keyword>
<dbReference type="Pfam" id="PF03702">
    <property type="entry name" value="AnmK"/>
    <property type="match status" value="1"/>
</dbReference>
<dbReference type="PROSITE" id="PS51186">
    <property type="entry name" value="GNAT"/>
    <property type="match status" value="1"/>
</dbReference>
<feature type="binding site" evidence="2">
    <location>
        <begin position="13"/>
        <end position="20"/>
    </location>
    <ligand>
        <name>ATP</name>
        <dbReference type="ChEBI" id="CHEBI:30616"/>
    </ligand>
</feature>
<keyword evidence="5" id="KW-1185">Reference proteome</keyword>
<evidence type="ECO:0000313" key="5">
    <source>
        <dbReference type="Proteomes" id="UP000633219"/>
    </source>
</evidence>
<evidence type="ECO:0000313" key="4">
    <source>
        <dbReference type="EMBL" id="MBL0373835.1"/>
    </source>
</evidence>
<dbReference type="GO" id="GO:0005524">
    <property type="term" value="F:ATP binding"/>
    <property type="evidence" value="ECO:0007669"/>
    <property type="project" value="UniProtKB-UniRule"/>
</dbReference>
<dbReference type="SUPFAM" id="SSF53067">
    <property type="entry name" value="Actin-like ATPase domain"/>
    <property type="match status" value="1"/>
</dbReference>
<dbReference type="Gene3D" id="3.30.420.40">
    <property type="match status" value="2"/>
</dbReference>
<dbReference type="InterPro" id="IPR005338">
    <property type="entry name" value="Anhydro_N_Ac-Mur_kinase"/>
</dbReference>
<dbReference type="EMBL" id="JAEQNC010000010">
    <property type="protein sequence ID" value="MBL0373835.1"/>
    <property type="molecule type" value="Genomic_DNA"/>
</dbReference>
<keyword evidence="2 4" id="KW-0808">Transferase</keyword>
<comment type="caution">
    <text evidence="4">The sequence shown here is derived from an EMBL/GenBank/DDBJ whole genome shotgun (WGS) entry which is preliminary data.</text>
</comment>
<comment type="catalytic activity">
    <reaction evidence="2">
        <text>1,6-anhydro-N-acetyl-beta-muramate + ATP + H2O = N-acetyl-D-muramate 6-phosphate + ADP + H(+)</text>
        <dbReference type="Rhea" id="RHEA:24952"/>
        <dbReference type="ChEBI" id="CHEBI:15377"/>
        <dbReference type="ChEBI" id="CHEBI:15378"/>
        <dbReference type="ChEBI" id="CHEBI:30616"/>
        <dbReference type="ChEBI" id="CHEBI:58690"/>
        <dbReference type="ChEBI" id="CHEBI:58722"/>
        <dbReference type="ChEBI" id="CHEBI:456216"/>
        <dbReference type="EC" id="2.7.1.170"/>
    </reaction>
</comment>
<dbReference type="GO" id="GO:0016747">
    <property type="term" value="F:acyltransferase activity, transferring groups other than amino-acyl groups"/>
    <property type="evidence" value="ECO:0007669"/>
    <property type="project" value="InterPro"/>
</dbReference>
<proteinExistence type="inferred from homology"/>
<dbReference type="HAMAP" id="MF_01270">
    <property type="entry name" value="AnhMurNAc_kinase"/>
    <property type="match status" value="1"/>
</dbReference>
<dbReference type="GO" id="GO:0006040">
    <property type="term" value="P:amino sugar metabolic process"/>
    <property type="evidence" value="ECO:0007669"/>
    <property type="project" value="InterPro"/>
</dbReference>
<name>A0A937CM31_9HYPH</name>